<evidence type="ECO:0008006" key="5">
    <source>
        <dbReference type="Google" id="ProtNLM"/>
    </source>
</evidence>
<protein>
    <recommendedName>
        <fullName evidence="5">Protein TolB</fullName>
    </recommendedName>
</protein>
<dbReference type="Proteomes" id="UP000006057">
    <property type="component" value="Chromosome"/>
</dbReference>
<keyword evidence="4" id="KW-1185">Reference proteome</keyword>
<dbReference type="AlphaFoldDB" id="I4BR88"/>
<evidence type="ECO:0000313" key="3">
    <source>
        <dbReference type="EMBL" id="AFM19795.1"/>
    </source>
</evidence>
<evidence type="ECO:0000256" key="2">
    <source>
        <dbReference type="SAM" id="SignalP"/>
    </source>
</evidence>
<proteinExistence type="predicted"/>
<dbReference type="EMBL" id="CP003053">
    <property type="protein sequence ID" value="AFM19795.1"/>
    <property type="molecule type" value="Genomic_DNA"/>
</dbReference>
<feature type="region of interest" description="Disordered" evidence="1">
    <location>
        <begin position="35"/>
        <end position="58"/>
    </location>
</feature>
<dbReference type="RefSeq" id="WP_014818260.1">
    <property type="nucleotide sequence ID" value="NC_018027.1"/>
</dbReference>
<dbReference type="KEGG" id="mcb:Mycch_5109"/>
<dbReference type="HOGENOM" id="CLU_715369_0_0_11"/>
<organism evidence="3 4">
    <name type="scientific">Mycolicibacterium chubuense (strain NBB4)</name>
    <name type="common">Mycobacterium chubuense</name>
    <dbReference type="NCBI Taxonomy" id="710421"/>
    <lineage>
        <taxon>Bacteria</taxon>
        <taxon>Bacillati</taxon>
        <taxon>Actinomycetota</taxon>
        <taxon>Actinomycetes</taxon>
        <taxon>Mycobacteriales</taxon>
        <taxon>Mycobacteriaceae</taxon>
        <taxon>Mycolicibacterium</taxon>
    </lineage>
</organism>
<evidence type="ECO:0000313" key="4">
    <source>
        <dbReference type="Proteomes" id="UP000006057"/>
    </source>
</evidence>
<dbReference type="eggNOG" id="ENOG502ZXMD">
    <property type="taxonomic scope" value="Bacteria"/>
</dbReference>
<dbReference type="PATRIC" id="fig|710421.3.peg.5092"/>
<sequence length="383" mass="39331" precursor="true">MSIQTSTTRTPVRVLLLTLAAIATVLAACTGVQPGPTGASGSGPKPSSPFDPTTQPAVTGPLLAYRASDEIGLVDGTKVVAKAAGEFPPANDLIATEDDRFVFARTADGRLAVIDVANRRGTTRPIPVGPVLGTAGQSTIVWWEQPDRLMRLDLADPNSQPVLAQAVALPPVAGGQSGEPRLLVARGGTAVLARVEGPPSPFGGPDTLYAVRGPGAPSPLGQVDANSPVSVARLSPDGASLAYAVYRATDAGCGAAAVVQSNANGAQQTFEVAGSDAAAGSRVTKLWWPSEGAPKLSLTTWRCGRPATDPPVVWQLAGDHIEQTAPPTAALQTAELEPGRRALILPKTASYGEPVGTLVYEESSRRFPIKDGVDAIAVIQPSP</sequence>
<reference evidence="3 4" key="1">
    <citation type="submission" date="2012-06" db="EMBL/GenBank/DDBJ databases">
        <title>Complete sequence of chromosome of Mycobacterium chubuense NBB4.</title>
        <authorList>
            <consortium name="US DOE Joint Genome Institute"/>
            <person name="Lucas S."/>
            <person name="Han J."/>
            <person name="Lapidus A."/>
            <person name="Cheng J.-F."/>
            <person name="Goodwin L."/>
            <person name="Pitluck S."/>
            <person name="Peters L."/>
            <person name="Mikhailova N."/>
            <person name="Teshima H."/>
            <person name="Detter J.C."/>
            <person name="Han C."/>
            <person name="Tapia R."/>
            <person name="Land M."/>
            <person name="Hauser L."/>
            <person name="Kyrpides N."/>
            <person name="Ivanova N."/>
            <person name="Pagani I."/>
            <person name="Mattes T."/>
            <person name="Holmes A."/>
            <person name="Rutledge P."/>
            <person name="Paulsen I."/>
            <person name="Coleman N."/>
            <person name="Woyke T."/>
        </authorList>
    </citation>
    <scope>NUCLEOTIDE SEQUENCE [LARGE SCALE GENOMIC DNA]</scope>
    <source>
        <strain evidence="3 4">NBB4</strain>
    </source>
</reference>
<gene>
    <name evidence="3" type="ordered locus">Mycch_5109</name>
</gene>
<dbReference type="STRING" id="710421.Mycch_5109"/>
<keyword evidence="2" id="KW-0732">Signal</keyword>
<accession>I4BR88</accession>
<name>I4BR88_MYCCN</name>
<evidence type="ECO:0000256" key="1">
    <source>
        <dbReference type="SAM" id="MobiDB-lite"/>
    </source>
</evidence>
<feature type="compositionally biased region" description="Low complexity" evidence="1">
    <location>
        <begin position="35"/>
        <end position="45"/>
    </location>
</feature>
<feature type="signal peptide" evidence="2">
    <location>
        <begin position="1"/>
        <end position="27"/>
    </location>
</feature>
<feature type="chain" id="PRO_5038856851" description="Protein TolB" evidence="2">
    <location>
        <begin position="28"/>
        <end position="383"/>
    </location>
</feature>